<gene>
    <name evidence="1" type="ORF">g.6873</name>
</gene>
<accession>A0A1B6M7N6</accession>
<sequence length="130" mass="14636">LHLPPVSLCCEWSRHRTGSSTKNIEGYPSFLLFDSVSLSQNEASKVGKSRMAELLESKEVQAAVTRSALEYSAKELNRSGQARYLFSGADPTMCEYSWVSWLPWMDCDVRETKMSSSSLPLIMESSYSCY</sequence>
<dbReference type="EMBL" id="GEBQ01008031">
    <property type="protein sequence ID" value="JAT31946.1"/>
    <property type="molecule type" value="Transcribed_RNA"/>
</dbReference>
<dbReference type="AlphaFoldDB" id="A0A1B6M7N6"/>
<protein>
    <submittedName>
        <fullName evidence="1">Uncharacterized protein</fullName>
    </submittedName>
</protein>
<organism evidence="1">
    <name type="scientific">Graphocephala atropunctata</name>
    <dbReference type="NCBI Taxonomy" id="36148"/>
    <lineage>
        <taxon>Eukaryota</taxon>
        <taxon>Metazoa</taxon>
        <taxon>Ecdysozoa</taxon>
        <taxon>Arthropoda</taxon>
        <taxon>Hexapoda</taxon>
        <taxon>Insecta</taxon>
        <taxon>Pterygota</taxon>
        <taxon>Neoptera</taxon>
        <taxon>Paraneoptera</taxon>
        <taxon>Hemiptera</taxon>
        <taxon>Auchenorrhyncha</taxon>
        <taxon>Membracoidea</taxon>
        <taxon>Cicadellidae</taxon>
        <taxon>Cicadellinae</taxon>
        <taxon>Cicadellini</taxon>
        <taxon>Graphocephala</taxon>
    </lineage>
</organism>
<proteinExistence type="predicted"/>
<evidence type="ECO:0000313" key="1">
    <source>
        <dbReference type="EMBL" id="JAT31946.1"/>
    </source>
</evidence>
<feature type="non-terminal residue" evidence="1">
    <location>
        <position position="1"/>
    </location>
</feature>
<name>A0A1B6M7N6_9HEMI</name>
<reference evidence="1" key="1">
    <citation type="submission" date="2015-11" db="EMBL/GenBank/DDBJ databases">
        <title>De novo transcriptome assembly of four potential Pierce s Disease insect vectors from Arizona vineyards.</title>
        <authorList>
            <person name="Tassone E.E."/>
        </authorList>
    </citation>
    <scope>NUCLEOTIDE SEQUENCE</scope>
</reference>